<name>A0A0B7N8A6_9FUNG</name>
<keyword evidence="1" id="KW-1133">Transmembrane helix</keyword>
<sequence>MHLTWKKKTVSFASYLSVILAEMHFLSTYVMVVKTPDKQIIRSKVHCLAFGGDIRPGCRICYTRGVHPHNRSHAMNFPNWNVPLRTRQEYLDADPDLGLSGRSILTHLDVFAGPKSLVFYELHTIGRGVSSELY</sequence>
<gene>
    <name evidence="2" type="primary">PARPA_07802.1 scaffold 30561</name>
</gene>
<dbReference type="EMBL" id="LN730434">
    <property type="protein sequence ID" value="CEP13679.1"/>
    <property type="molecule type" value="Genomic_DNA"/>
</dbReference>
<keyword evidence="1" id="KW-0812">Transmembrane</keyword>
<protein>
    <submittedName>
        <fullName evidence="2">Uncharacterized protein</fullName>
    </submittedName>
</protein>
<dbReference type="STRING" id="35722.A0A0B7N8A6"/>
<dbReference type="Proteomes" id="UP000054107">
    <property type="component" value="Unassembled WGS sequence"/>
</dbReference>
<keyword evidence="1" id="KW-0472">Membrane</keyword>
<feature type="transmembrane region" description="Helical" evidence="1">
    <location>
        <begin position="12"/>
        <end position="32"/>
    </location>
</feature>
<evidence type="ECO:0000256" key="1">
    <source>
        <dbReference type="SAM" id="Phobius"/>
    </source>
</evidence>
<dbReference type="AlphaFoldDB" id="A0A0B7N8A6"/>
<evidence type="ECO:0000313" key="2">
    <source>
        <dbReference type="EMBL" id="CEP13679.1"/>
    </source>
</evidence>
<organism evidence="2 3">
    <name type="scientific">Parasitella parasitica</name>
    <dbReference type="NCBI Taxonomy" id="35722"/>
    <lineage>
        <taxon>Eukaryota</taxon>
        <taxon>Fungi</taxon>
        <taxon>Fungi incertae sedis</taxon>
        <taxon>Mucoromycota</taxon>
        <taxon>Mucoromycotina</taxon>
        <taxon>Mucoromycetes</taxon>
        <taxon>Mucorales</taxon>
        <taxon>Mucorineae</taxon>
        <taxon>Mucoraceae</taxon>
        <taxon>Parasitella</taxon>
    </lineage>
</organism>
<reference evidence="2 3" key="1">
    <citation type="submission" date="2014-09" db="EMBL/GenBank/DDBJ databases">
        <authorList>
            <person name="Ellenberger Sabrina"/>
        </authorList>
    </citation>
    <scope>NUCLEOTIDE SEQUENCE [LARGE SCALE GENOMIC DNA]</scope>
    <source>
        <strain evidence="2 3">CBS 412.66</strain>
    </source>
</reference>
<keyword evidence="3" id="KW-1185">Reference proteome</keyword>
<proteinExistence type="predicted"/>
<evidence type="ECO:0000313" key="3">
    <source>
        <dbReference type="Proteomes" id="UP000054107"/>
    </source>
</evidence>
<accession>A0A0B7N8A6</accession>